<dbReference type="Proteomes" id="UP000468650">
    <property type="component" value="Unassembled WGS sequence"/>
</dbReference>
<gene>
    <name evidence="2" type="ORF">F8C67_04330</name>
</gene>
<comment type="caution">
    <text evidence="2">The sequence shown here is derived from an EMBL/GenBank/DDBJ whole genome shotgun (WGS) entry which is preliminary data.</text>
</comment>
<keyword evidence="1" id="KW-1133">Transmembrane helix</keyword>
<evidence type="ECO:0000313" key="2">
    <source>
        <dbReference type="EMBL" id="KAB2813918.1"/>
    </source>
</evidence>
<organism evidence="2 3">
    <name type="scientific">Phaeocystidibacter luteus</name>
    <dbReference type="NCBI Taxonomy" id="911197"/>
    <lineage>
        <taxon>Bacteria</taxon>
        <taxon>Pseudomonadati</taxon>
        <taxon>Bacteroidota</taxon>
        <taxon>Flavobacteriia</taxon>
        <taxon>Flavobacteriales</taxon>
        <taxon>Phaeocystidibacteraceae</taxon>
        <taxon>Phaeocystidibacter</taxon>
    </lineage>
</organism>
<evidence type="ECO:0000313" key="3">
    <source>
        <dbReference type="Proteomes" id="UP000468650"/>
    </source>
</evidence>
<feature type="transmembrane region" description="Helical" evidence="1">
    <location>
        <begin position="123"/>
        <end position="142"/>
    </location>
</feature>
<dbReference type="EMBL" id="WBVO01000002">
    <property type="protein sequence ID" value="KAB2813918.1"/>
    <property type="molecule type" value="Genomic_DNA"/>
</dbReference>
<dbReference type="RefSeq" id="WP_151666586.1">
    <property type="nucleotide sequence ID" value="NZ_WBVO01000002.1"/>
</dbReference>
<dbReference type="AlphaFoldDB" id="A0A6N6RHQ5"/>
<sequence length="182" mass="21277">MPHSQEYIEQLTEHALQILTRLEEAGNRGVYRRNLIEGGFSLNDNFAILEVLVELNLVELEGELYWLEPEQFDLSSKKVELIRDEVETALLYRFEVSISQPTTSIDFSEREKPTKGKVKRFHLLAYPLTLVFGSLFFSNQIMDGDWDMPADDEMYIQDLKFKMDSLRASRPTERDTMTFDLQ</sequence>
<proteinExistence type="predicted"/>
<evidence type="ECO:0000256" key="1">
    <source>
        <dbReference type="SAM" id="Phobius"/>
    </source>
</evidence>
<reference evidence="2 3" key="1">
    <citation type="submission" date="2019-09" db="EMBL/GenBank/DDBJ databases">
        <title>Genomes of family Cryomorphaceae.</title>
        <authorList>
            <person name="Bowman J.P."/>
        </authorList>
    </citation>
    <scope>NUCLEOTIDE SEQUENCE [LARGE SCALE GENOMIC DNA]</scope>
    <source>
        <strain evidence="2 3">LMG 25704</strain>
    </source>
</reference>
<accession>A0A6N6RHQ5</accession>
<name>A0A6N6RHQ5_9FLAO</name>
<protein>
    <submittedName>
        <fullName evidence="2">Uncharacterized protein</fullName>
    </submittedName>
</protein>
<keyword evidence="1" id="KW-0472">Membrane</keyword>
<keyword evidence="1" id="KW-0812">Transmembrane</keyword>
<keyword evidence="3" id="KW-1185">Reference proteome</keyword>